<organism evidence="1 2">
    <name type="scientific">Tetrahymena thermophila (strain SB210)</name>
    <dbReference type="NCBI Taxonomy" id="312017"/>
    <lineage>
        <taxon>Eukaryota</taxon>
        <taxon>Sar</taxon>
        <taxon>Alveolata</taxon>
        <taxon>Ciliophora</taxon>
        <taxon>Intramacronucleata</taxon>
        <taxon>Oligohymenophorea</taxon>
        <taxon>Hymenostomatida</taxon>
        <taxon>Tetrahymenina</taxon>
        <taxon>Tetrahymenidae</taxon>
        <taxon>Tetrahymena</taxon>
    </lineage>
</organism>
<protein>
    <submittedName>
        <fullName evidence="1">Uncharacterized protein</fullName>
    </submittedName>
</protein>
<reference evidence="2" key="1">
    <citation type="journal article" date="2006" name="PLoS Biol.">
        <title>Macronuclear genome sequence of the ciliate Tetrahymena thermophila, a model eukaryote.</title>
        <authorList>
            <person name="Eisen J.A."/>
            <person name="Coyne R.S."/>
            <person name="Wu M."/>
            <person name="Wu D."/>
            <person name="Thiagarajan M."/>
            <person name="Wortman J.R."/>
            <person name="Badger J.H."/>
            <person name="Ren Q."/>
            <person name="Amedeo P."/>
            <person name="Jones K.M."/>
            <person name="Tallon L.J."/>
            <person name="Delcher A.L."/>
            <person name="Salzberg S.L."/>
            <person name="Silva J.C."/>
            <person name="Haas B.J."/>
            <person name="Majoros W.H."/>
            <person name="Farzad M."/>
            <person name="Carlton J.M."/>
            <person name="Smith R.K. Jr."/>
            <person name="Garg J."/>
            <person name="Pearlman R.E."/>
            <person name="Karrer K.M."/>
            <person name="Sun L."/>
            <person name="Manning G."/>
            <person name="Elde N.C."/>
            <person name="Turkewitz A.P."/>
            <person name="Asai D.J."/>
            <person name="Wilkes D.E."/>
            <person name="Wang Y."/>
            <person name="Cai H."/>
            <person name="Collins K."/>
            <person name="Stewart B.A."/>
            <person name="Lee S.R."/>
            <person name="Wilamowska K."/>
            <person name="Weinberg Z."/>
            <person name="Ruzzo W.L."/>
            <person name="Wloga D."/>
            <person name="Gaertig J."/>
            <person name="Frankel J."/>
            <person name="Tsao C.-C."/>
            <person name="Gorovsky M.A."/>
            <person name="Keeling P.J."/>
            <person name="Waller R.F."/>
            <person name="Patron N.J."/>
            <person name="Cherry J.M."/>
            <person name="Stover N.A."/>
            <person name="Krieger C.J."/>
            <person name="del Toro C."/>
            <person name="Ryder H.F."/>
            <person name="Williamson S.C."/>
            <person name="Barbeau R.A."/>
            <person name="Hamilton E.P."/>
            <person name="Orias E."/>
        </authorList>
    </citation>
    <scope>NUCLEOTIDE SEQUENCE [LARGE SCALE GENOMIC DNA]</scope>
    <source>
        <strain evidence="2">SB210</strain>
    </source>
</reference>
<evidence type="ECO:0000313" key="1">
    <source>
        <dbReference type="EMBL" id="EWS71764.1"/>
    </source>
</evidence>
<dbReference type="KEGG" id="tet:TTHERM_000469288"/>
<name>W7XFZ0_TETTS</name>
<gene>
    <name evidence="1" type="ORF">TTHERM_000469288</name>
</gene>
<dbReference type="InParanoid" id="W7XFZ0"/>
<dbReference type="AlphaFoldDB" id="W7XFZ0"/>
<dbReference type="EMBL" id="GG662441">
    <property type="protein sequence ID" value="EWS71764.1"/>
    <property type="molecule type" value="Genomic_DNA"/>
</dbReference>
<dbReference type="RefSeq" id="XP_012655717.1">
    <property type="nucleotide sequence ID" value="XM_012800263.1"/>
</dbReference>
<sequence length="145" mass="17595">MEEHLSNLIVLIPSLNIQKNNLIQKNLKNQKHYCCCVRKKMLLKILSFNFFMVFVKAKQYQNQFAVSISKNHNLNNKKLAFIERLMQMILNKSYKRMEEFFPRLKKYFYIMIINMNTICLEYFQKIISLLNQIIVLINFQINYQN</sequence>
<evidence type="ECO:0000313" key="2">
    <source>
        <dbReference type="Proteomes" id="UP000009168"/>
    </source>
</evidence>
<proteinExistence type="predicted"/>
<dbReference type="GeneID" id="24439136"/>
<dbReference type="Proteomes" id="UP000009168">
    <property type="component" value="Unassembled WGS sequence"/>
</dbReference>
<keyword evidence="2" id="KW-1185">Reference proteome</keyword>
<accession>W7XFZ0</accession>